<sequence length="52" mass="5943">MEKLPEGMQVEIIRSDGRVHAASICQINHETSSVDVEWFEKGETEGKWILMP</sequence>
<keyword evidence="1" id="KW-0963">Cytoplasm</keyword>
<dbReference type="Proteomes" id="UP000887563">
    <property type="component" value="Unplaced"/>
</dbReference>
<evidence type="ECO:0000256" key="3">
    <source>
        <dbReference type="ARBA" id="ARBA00023054"/>
    </source>
</evidence>
<dbReference type="GO" id="GO:0005874">
    <property type="term" value="C:microtubule"/>
    <property type="evidence" value="ECO:0007669"/>
    <property type="project" value="UniProtKB-KW"/>
</dbReference>
<evidence type="ECO:0000256" key="1">
    <source>
        <dbReference type="ARBA" id="ARBA00022490"/>
    </source>
</evidence>
<dbReference type="Pfam" id="PF22923">
    <property type="entry name" value="KIF2A-like_1st"/>
    <property type="match status" value="1"/>
</dbReference>
<dbReference type="WBParaSite" id="Minc3s01584g24903">
    <property type="protein sequence ID" value="Minc3s01584g24903"/>
    <property type="gene ID" value="Minc3s01584g24903"/>
</dbReference>
<accession>A0A914MBJ4</accession>
<dbReference type="AlphaFoldDB" id="A0A914MBJ4"/>
<proteinExistence type="predicted"/>
<organism evidence="5 6">
    <name type="scientific">Meloidogyne incognita</name>
    <name type="common">Southern root-knot nematode worm</name>
    <name type="synonym">Oxyuris incognita</name>
    <dbReference type="NCBI Taxonomy" id="6306"/>
    <lineage>
        <taxon>Eukaryota</taxon>
        <taxon>Metazoa</taxon>
        <taxon>Ecdysozoa</taxon>
        <taxon>Nematoda</taxon>
        <taxon>Chromadorea</taxon>
        <taxon>Rhabditida</taxon>
        <taxon>Tylenchina</taxon>
        <taxon>Tylenchomorpha</taxon>
        <taxon>Tylenchoidea</taxon>
        <taxon>Meloidogynidae</taxon>
        <taxon>Meloidogyninae</taxon>
        <taxon>Meloidogyne</taxon>
        <taxon>Meloidogyne incognita group</taxon>
    </lineage>
</organism>
<keyword evidence="2" id="KW-0493">Microtubule</keyword>
<keyword evidence="3" id="KW-0175">Coiled coil</keyword>
<protein>
    <submittedName>
        <fullName evidence="6">DUF2158 domain-containing protein</fullName>
    </submittedName>
</protein>
<evidence type="ECO:0000259" key="4">
    <source>
        <dbReference type="Pfam" id="PF22923"/>
    </source>
</evidence>
<evidence type="ECO:0000313" key="5">
    <source>
        <dbReference type="Proteomes" id="UP000887563"/>
    </source>
</evidence>
<feature type="domain" description="Kinesin-like protein KIF2A-like N-terminal" evidence="4">
    <location>
        <begin position="1"/>
        <end position="49"/>
    </location>
</feature>
<reference evidence="6" key="1">
    <citation type="submission" date="2022-11" db="UniProtKB">
        <authorList>
            <consortium name="WormBaseParasite"/>
        </authorList>
    </citation>
    <scope>IDENTIFICATION</scope>
</reference>
<keyword evidence="5" id="KW-1185">Reference proteome</keyword>
<name>A0A914MBJ4_MELIC</name>
<evidence type="ECO:0000313" key="6">
    <source>
        <dbReference type="WBParaSite" id="Minc3s01584g24903"/>
    </source>
</evidence>
<evidence type="ECO:0000256" key="2">
    <source>
        <dbReference type="ARBA" id="ARBA00022701"/>
    </source>
</evidence>
<dbReference type="InterPro" id="IPR054473">
    <property type="entry name" value="KIF2A-like_N"/>
</dbReference>